<comment type="caution">
    <text evidence="12">The sequence shown here is derived from an EMBL/GenBank/DDBJ whole genome shotgun (WGS) entry which is preliminary data.</text>
</comment>
<evidence type="ECO:0000259" key="11">
    <source>
        <dbReference type="PROSITE" id="PS51915"/>
    </source>
</evidence>
<feature type="binding site" evidence="8">
    <location>
        <position position="70"/>
    </location>
    <ligand>
        <name>Zn(2+)</name>
        <dbReference type="ChEBI" id="CHEBI:29105"/>
    </ligand>
</feature>
<dbReference type="SMART" id="SM00868">
    <property type="entry name" value="zf-AD"/>
    <property type="match status" value="1"/>
</dbReference>
<feature type="domain" description="C2H2-type" evidence="10">
    <location>
        <begin position="356"/>
        <end position="380"/>
    </location>
</feature>
<feature type="domain" description="C2H2-type" evidence="10">
    <location>
        <begin position="523"/>
        <end position="550"/>
    </location>
</feature>
<keyword evidence="3" id="KW-0677">Repeat</keyword>
<protein>
    <submittedName>
        <fullName evidence="12">Uncharacterized protein</fullName>
    </submittedName>
</protein>
<evidence type="ECO:0000256" key="5">
    <source>
        <dbReference type="ARBA" id="ARBA00022833"/>
    </source>
</evidence>
<dbReference type="Gene3D" id="3.30.160.60">
    <property type="entry name" value="Classic Zinc Finger"/>
    <property type="match status" value="4"/>
</dbReference>
<evidence type="ECO:0000256" key="9">
    <source>
        <dbReference type="SAM" id="MobiDB-lite"/>
    </source>
</evidence>
<dbReference type="FunFam" id="3.30.160.60:FF:000624">
    <property type="entry name" value="zinc finger protein 697"/>
    <property type="match status" value="1"/>
</dbReference>
<feature type="compositionally biased region" description="Basic and acidic residues" evidence="9">
    <location>
        <begin position="176"/>
        <end position="189"/>
    </location>
</feature>
<dbReference type="Pfam" id="PF07776">
    <property type="entry name" value="zf-AD"/>
    <property type="match status" value="1"/>
</dbReference>
<dbReference type="GO" id="GO:0005634">
    <property type="term" value="C:nucleus"/>
    <property type="evidence" value="ECO:0007669"/>
    <property type="project" value="UniProtKB-SubCell"/>
</dbReference>
<evidence type="ECO:0000256" key="8">
    <source>
        <dbReference type="PROSITE-ProRule" id="PRU01263"/>
    </source>
</evidence>
<dbReference type="FunFam" id="3.30.160.60:FF:000065">
    <property type="entry name" value="B-cell CLL/lymphoma 6, member B"/>
    <property type="match status" value="1"/>
</dbReference>
<feature type="domain" description="C2H2-type" evidence="10">
    <location>
        <begin position="467"/>
        <end position="494"/>
    </location>
</feature>
<name>A0ABD0S3D9_LOXSC</name>
<dbReference type="Proteomes" id="UP001549921">
    <property type="component" value="Unassembled WGS sequence"/>
</dbReference>
<feature type="binding site" evidence="8">
    <location>
        <position position="15"/>
    </location>
    <ligand>
        <name>Zn(2+)</name>
        <dbReference type="ChEBI" id="CHEBI:29105"/>
    </ligand>
</feature>
<feature type="domain" description="C2H2-type" evidence="10">
    <location>
        <begin position="495"/>
        <end position="522"/>
    </location>
</feature>
<evidence type="ECO:0000259" key="10">
    <source>
        <dbReference type="PROSITE" id="PS50157"/>
    </source>
</evidence>
<keyword evidence="6" id="KW-0539">Nucleus</keyword>
<dbReference type="Gene3D" id="3.40.1800.20">
    <property type="match status" value="1"/>
</dbReference>
<feature type="binding site" evidence="8">
    <location>
        <position position="67"/>
    </location>
    <ligand>
        <name>Zn(2+)</name>
        <dbReference type="ChEBI" id="CHEBI:29105"/>
    </ligand>
</feature>
<dbReference type="GO" id="GO:0008270">
    <property type="term" value="F:zinc ion binding"/>
    <property type="evidence" value="ECO:0007669"/>
    <property type="project" value="UniProtKB-UniRule"/>
</dbReference>
<evidence type="ECO:0000256" key="2">
    <source>
        <dbReference type="ARBA" id="ARBA00022723"/>
    </source>
</evidence>
<dbReference type="SUPFAM" id="SSF57667">
    <property type="entry name" value="beta-beta-alpha zinc fingers"/>
    <property type="match status" value="3"/>
</dbReference>
<keyword evidence="2 8" id="KW-0479">Metal-binding</keyword>
<evidence type="ECO:0000256" key="7">
    <source>
        <dbReference type="PROSITE-ProRule" id="PRU00042"/>
    </source>
</evidence>
<dbReference type="SUPFAM" id="SSF57716">
    <property type="entry name" value="Glucocorticoid receptor-like (DNA-binding domain)"/>
    <property type="match status" value="1"/>
</dbReference>
<dbReference type="InterPro" id="IPR036236">
    <property type="entry name" value="Znf_C2H2_sf"/>
</dbReference>
<evidence type="ECO:0000256" key="6">
    <source>
        <dbReference type="ARBA" id="ARBA00023242"/>
    </source>
</evidence>
<accession>A0ABD0S3D9</accession>
<dbReference type="InterPro" id="IPR013087">
    <property type="entry name" value="Znf_C2H2_type"/>
</dbReference>
<evidence type="ECO:0000256" key="4">
    <source>
        <dbReference type="ARBA" id="ARBA00022771"/>
    </source>
</evidence>
<reference evidence="12 13" key="1">
    <citation type="submission" date="2024-06" db="EMBL/GenBank/DDBJ databases">
        <title>A chromosome-level genome assembly of beet webworm, Loxostege sticticalis.</title>
        <authorList>
            <person name="Zhang Y."/>
        </authorList>
    </citation>
    <scope>NUCLEOTIDE SEQUENCE [LARGE SCALE GENOMIC DNA]</scope>
    <source>
        <strain evidence="12">AQ028</strain>
        <tissue evidence="12">Male pupae</tissue>
    </source>
</reference>
<feature type="compositionally biased region" description="Basic residues" evidence="9">
    <location>
        <begin position="160"/>
        <end position="175"/>
    </location>
</feature>
<dbReference type="PROSITE" id="PS51915">
    <property type="entry name" value="ZAD"/>
    <property type="match status" value="1"/>
</dbReference>
<comment type="subcellular location">
    <subcellularLocation>
        <location evidence="1">Nucleus</location>
    </subcellularLocation>
</comment>
<dbReference type="EMBL" id="JBEDNZ010000031">
    <property type="protein sequence ID" value="KAL0808594.1"/>
    <property type="molecule type" value="Genomic_DNA"/>
</dbReference>
<dbReference type="AlphaFoldDB" id="A0ABD0S3D9"/>
<dbReference type="PROSITE" id="PS50157">
    <property type="entry name" value="ZINC_FINGER_C2H2_2"/>
    <property type="match status" value="5"/>
</dbReference>
<keyword evidence="5 8" id="KW-0862">Zinc</keyword>
<sequence length="555" mass="64490">MEFDEIVVKESPGLCRCCLSEGCYKDMGTEYTWMNENEVYADMLLECFDIGISQHNEGPNGPNRLICEVCITRLRDACNFKKQVLDSEKKFVDMVGRGEFRPKVLIYQSQMKSEATEEMPGDEGEVEYLEDIDFGDPDDEPLKNEASSSEIAVESLPVAKRGRPRKGLKVEKKKAKHEERPKTSKALVKELPELRLSSPSYDDERTAQRDFRNLVAIVIQNSTIMPFRWSSNKFMCFYCCCPFNDVAELKNHTKIEHENAKLQSILMIARKNSRVKLDVAEVSCKKCPKKLRDLDEFLDHVLSAHDVKFNREASKNLLSFKLSDDQMNCMECDESFKFFGTLLAHTHKYHNKCNAFLCEICGQGFISKAHVAHHLKNCHSEGECVKCQKKFTSQYALRLHDDKEHRSWKCPKCTEVLGSRYLRKRHMALAHDVGNNLYKCDECDKVFVLRNRFLEHKARVHLKEKTVECPICGFKLFNKEMLKRHMVRHDDARPFECDICKRTFQRKKTLVFHRRIHTNDKRYVCKSCGKSFVQVASLKLHIRVHHSSNESASWN</sequence>
<evidence type="ECO:0000313" key="12">
    <source>
        <dbReference type="EMBL" id="KAL0808594.1"/>
    </source>
</evidence>
<evidence type="ECO:0000313" key="13">
    <source>
        <dbReference type="Proteomes" id="UP001549921"/>
    </source>
</evidence>
<feature type="domain" description="C2H2-type" evidence="10">
    <location>
        <begin position="438"/>
        <end position="466"/>
    </location>
</feature>
<gene>
    <name evidence="12" type="ORF">ABMA28_013035</name>
</gene>
<keyword evidence="4 7" id="KW-0863">Zinc-finger</keyword>
<organism evidence="12 13">
    <name type="scientific">Loxostege sticticalis</name>
    <name type="common">Beet webworm moth</name>
    <dbReference type="NCBI Taxonomy" id="481309"/>
    <lineage>
        <taxon>Eukaryota</taxon>
        <taxon>Metazoa</taxon>
        <taxon>Ecdysozoa</taxon>
        <taxon>Arthropoda</taxon>
        <taxon>Hexapoda</taxon>
        <taxon>Insecta</taxon>
        <taxon>Pterygota</taxon>
        <taxon>Neoptera</taxon>
        <taxon>Endopterygota</taxon>
        <taxon>Lepidoptera</taxon>
        <taxon>Glossata</taxon>
        <taxon>Ditrysia</taxon>
        <taxon>Pyraloidea</taxon>
        <taxon>Crambidae</taxon>
        <taxon>Pyraustinae</taxon>
        <taxon>Loxostege</taxon>
    </lineage>
</organism>
<feature type="binding site" evidence="8">
    <location>
        <position position="18"/>
    </location>
    <ligand>
        <name>Zn(2+)</name>
        <dbReference type="ChEBI" id="CHEBI:29105"/>
    </ligand>
</feature>
<dbReference type="InterPro" id="IPR050888">
    <property type="entry name" value="ZnF_C2H2-type_TF"/>
</dbReference>
<evidence type="ECO:0000256" key="1">
    <source>
        <dbReference type="ARBA" id="ARBA00004123"/>
    </source>
</evidence>
<dbReference type="PANTHER" id="PTHR24406">
    <property type="entry name" value="TRANSCRIPTIONAL REPRESSOR CTCFL-RELATED"/>
    <property type="match status" value="1"/>
</dbReference>
<feature type="region of interest" description="Disordered" evidence="9">
    <location>
        <begin position="132"/>
        <end position="189"/>
    </location>
</feature>
<dbReference type="InterPro" id="IPR012934">
    <property type="entry name" value="Znf_AD"/>
</dbReference>
<feature type="domain" description="ZAD" evidence="11">
    <location>
        <begin position="13"/>
        <end position="94"/>
    </location>
</feature>
<dbReference type="Pfam" id="PF00096">
    <property type="entry name" value="zf-C2H2"/>
    <property type="match status" value="2"/>
</dbReference>
<dbReference type="SMART" id="SM00355">
    <property type="entry name" value="ZnF_C2H2"/>
    <property type="match status" value="10"/>
</dbReference>
<dbReference type="PROSITE" id="PS00028">
    <property type="entry name" value="ZINC_FINGER_C2H2_1"/>
    <property type="match status" value="7"/>
</dbReference>
<proteinExistence type="predicted"/>
<evidence type="ECO:0000256" key="3">
    <source>
        <dbReference type="ARBA" id="ARBA00022737"/>
    </source>
</evidence>